<reference evidence="1 2" key="1">
    <citation type="submission" date="2024-10" db="EMBL/GenBank/DDBJ databases">
        <title>The Natural Products Discovery Center: Release of the First 8490 Sequenced Strains for Exploring Actinobacteria Biosynthetic Diversity.</title>
        <authorList>
            <person name="Kalkreuter E."/>
            <person name="Kautsar S.A."/>
            <person name="Yang D."/>
            <person name="Bader C.D."/>
            <person name="Teijaro C.N."/>
            <person name="Fluegel L."/>
            <person name="Davis C.M."/>
            <person name="Simpson J.R."/>
            <person name="Lauterbach L."/>
            <person name="Steele A.D."/>
            <person name="Gui C."/>
            <person name="Meng S."/>
            <person name="Li G."/>
            <person name="Viehrig K."/>
            <person name="Ye F."/>
            <person name="Su P."/>
            <person name="Kiefer A.F."/>
            <person name="Nichols A."/>
            <person name="Cepeda A.J."/>
            <person name="Yan W."/>
            <person name="Fan B."/>
            <person name="Jiang Y."/>
            <person name="Adhikari A."/>
            <person name="Zheng C.-J."/>
            <person name="Schuster L."/>
            <person name="Cowan T.M."/>
            <person name="Smanski M.J."/>
            <person name="Chevrette M.G."/>
            <person name="De Carvalho L.P.S."/>
            <person name="Shen B."/>
        </authorList>
    </citation>
    <scope>NUCLEOTIDE SEQUENCE [LARGE SCALE GENOMIC DNA]</scope>
    <source>
        <strain evidence="1 2">NPDC012605</strain>
    </source>
</reference>
<comment type="caution">
    <text evidence="1">The sequence shown here is derived from an EMBL/GenBank/DDBJ whole genome shotgun (WGS) entry which is preliminary data.</text>
</comment>
<gene>
    <name evidence="1" type="ORF">ACFY8C_34050</name>
</gene>
<dbReference type="EMBL" id="JBIBDZ010000013">
    <property type="protein sequence ID" value="MFF5923304.1"/>
    <property type="molecule type" value="Genomic_DNA"/>
</dbReference>
<name>A0ABW6Y0Q6_9ACTN</name>
<evidence type="ECO:0000313" key="2">
    <source>
        <dbReference type="Proteomes" id="UP001602370"/>
    </source>
</evidence>
<evidence type="ECO:0000313" key="1">
    <source>
        <dbReference type="EMBL" id="MFF5923304.1"/>
    </source>
</evidence>
<dbReference type="Proteomes" id="UP001602370">
    <property type="component" value="Unassembled WGS sequence"/>
</dbReference>
<sequence length="240" mass="25423">MVRSLADPELLLRAWEQASSAPVAARSAVFVHLAGLSPDLDSALDLDVGACATLAAHAHAVAFGREVTGVVACQSCGELMDAQVSLPPAEDLTVAPAAREQDAVVGDFTVRPLTTRHLIAATADPDKARTALLSCCVRRSDGTPFDPSCLTAEEETLLDVAAERLTGQALLMLHMQCPQCDRPVPAALDPGAVLWDQIDMAALRLMEDVAVLARAFGWSEADVLALPTSRRNAYLERAES</sequence>
<organism evidence="1 2">
    <name type="scientific">Streptomyces flavochromogenes</name>
    <dbReference type="NCBI Taxonomy" id="68199"/>
    <lineage>
        <taxon>Bacteria</taxon>
        <taxon>Bacillati</taxon>
        <taxon>Actinomycetota</taxon>
        <taxon>Actinomycetes</taxon>
        <taxon>Kitasatosporales</taxon>
        <taxon>Streptomycetaceae</taxon>
        <taxon>Streptomyces</taxon>
    </lineage>
</organism>
<dbReference type="RefSeq" id="WP_388310820.1">
    <property type="nucleotide sequence ID" value="NZ_JBIBDZ010000013.1"/>
</dbReference>
<accession>A0ABW6Y0Q6</accession>
<evidence type="ECO:0008006" key="3">
    <source>
        <dbReference type="Google" id="ProtNLM"/>
    </source>
</evidence>
<keyword evidence="2" id="KW-1185">Reference proteome</keyword>
<proteinExistence type="predicted"/>
<protein>
    <recommendedName>
        <fullName evidence="3">Phage baseplate protein</fullName>
    </recommendedName>
</protein>